<dbReference type="Proteomes" id="UP000662818">
    <property type="component" value="Chromosome"/>
</dbReference>
<keyword evidence="1" id="KW-0812">Transmembrane</keyword>
<protein>
    <recommendedName>
        <fullName evidence="4">Flp pilus assembly protein TadG</fullName>
    </recommendedName>
</protein>
<reference evidence="2 3" key="1">
    <citation type="submission" date="2017-06" db="EMBL/GenBank/DDBJ databases">
        <title>Complete Genome Sequence of the Soil Carbazole-Degrading Bacterium Nocardioides aromaticivorans IC177.</title>
        <authorList>
            <person name="Vejarano F."/>
            <person name="Suzuki-Minakuchi C."/>
            <person name="Ohtsubo Y."/>
            <person name="Tsuda M."/>
            <person name="Okada K."/>
            <person name="Nojiri H."/>
        </authorList>
    </citation>
    <scope>NUCLEOTIDE SEQUENCE [LARGE SCALE GENOMIC DNA]</scope>
    <source>
        <strain evidence="2 3">IC177</strain>
    </source>
</reference>
<evidence type="ECO:0000256" key="1">
    <source>
        <dbReference type="SAM" id="Phobius"/>
    </source>
</evidence>
<feature type="transmembrane region" description="Helical" evidence="1">
    <location>
        <begin position="12"/>
        <end position="34"/>
    </location>
</feature>
<evidence type="ECO:0000313" key="3">
    <source>
        <dbReference type="Proteomes" id="UP000662818"/>
    </source>
</evidence>
<gene>
    <name evidence="2" type="ORF">CFH99_07295</name>
</gene>
<accession>A0ABX7PHI5</accession>
<keyword evidence="1" id="KW-1133">Transmembrane helix</keyword>
<dbReference type="EMBL" id="CP022295">
    <property type="protein sequence ID" value="QSR25429.1"/>
    <property type="molecule type" value="Genomic_DNA"/>
</dbReference>
<proteinExistence type="predicted"/>
<name>A0ABX7PHI5_9ACTN</name>
<organism evidence="2 3">
    <name type="scientific">Nocardioides aromaticivorans</name>
    <dbReference type="NCBI Taxonomy" id="200618"/>
    <lineage>
        <taxon>Bacteria</taxon>
        <taxon>Bacillati</taxon>
        <taxon>Actinomycetota</taxon>
        <taxon>Actinomycetes</taxon>
        <taxon>Propionibacteriales</taxon>
        <taxon>Nocardioidaceae</taxon>
        <taxon>Nocardioides</taxon>
    </lineage>
</organism>
<sequence length="153" mass="16471">MTHRSRRRDERGSGLVEVIWMGVLLLLPLLWVVVSVFEVQRGSFGVSGAARAAARAYALAPNDVAGEQRATAVARQALADQGLADAPVRVRVTCTPYPRNCHSGTSVITVRIESSVELPLLPDVLGGGAPSFRLSADHTVPIGRYREIDRGSR</sequence>
<evidence type="ECO:0000313" key="2">
    <source>
        <dbReference type="EMBL" id="QSR25429.1"/>
    </source>
</evidence>
<keyword evidence="1" id="KW-0472">Membrane</keyword>
<keyword evidence="3" id="KW-1185">Reference proteome</keyword>
<evidence type="ECO:0008006" key="4">
    <source>
        <dbReference type="Google" id="ProtNLM"/>
    </source>
</evidence>
<dbReference type="RefSeq" id="WP_207009595.1">
    <property type="nucleotide sequence ID" value="NZ_CP022295.1"/>
</dbReference>